<evidence type="ECO:0000313" key="1">
    <source>
        <dbReference type="EMBL" id="MCE2055674.1"/>
    </source>
</evidence>
<sequence>MTKSEVDFLKMVTDGEIRPKAVKNSPFPRLYFGVKFGSWRVFELGCWVLGLDLRLHVRRVRLGPRLPSQPHISGLGSLSLKYQVSGRGRAQISSLELGFGSSLWSSVKDQVSGGWPGLGFQVGSQVLSYAVEAEPGLRARVG</sequence>
<accession>A0ABS8W4Z3</accession>
<protein>
    <submittedName>
        <fullName evidence="1">Uncharacterized protein</fullName>
    </submittedName>
</protein>
<reference evidence="1 2" key="1">
    <citation type="journal article" date="2021" name="BMC Genomics">
        <title>Datura genome reveals duplications of psychoactive alkaloid biosynthetic genes and high mutation rate following tissue culture.</title>
        <authorList>
            <person name="Rajewski A."/>
            <person name="Carter-House D."/>
            <person name="Stajich J."/>
            <person name="Litt A."/>
        </authorList>
    </citation>
    <scope>NUCLEOTIDE SEQUENCE [LARGE SCALE GENOMIC DNA]</scope>
    <source>
        <strain evidence="1">AR-01</strain>
    </source>
</reference>
<comment type="caution">
    <text evidence="1">The sequence shown here is derived from an EMBL/GenBank/DDBJ whole genome shotgun (WGS) entry which is preliminary data.</text>
</comment>
<name>A0ABS8W4Z3_DATST</name>
<organism evidence="1 2">
    <name type="scientific">Datura stramonium</name>
    <name type="common">Jimsonweed</name>
    <name type="synonym">Common thornapple</name>
    <dbReference type="NCBI Taxonomy" id="4076"/>
    <lineage>
        <taxon>Eukaryota</taxon>
        <taxon>Viridiplantae</taxon>
        <taxon>Streptophyta</taxon>
        <taxon>Embryophyta</taxon>
        <taxon>Tracheophyta</taxon>
        <taxon>Spermatophyta</taxon>
        <taxon>Magnoliopsida</taxon>
        <taxon>eudicotyledons</taxon>
        <taxon>Gunneridae</taxon>
        <taxon>Pentapetalae</taxon>
        <taxon>asterids</taxon>
        <taxon>lamiids</taxon>
        <taxon>Solanales</taxon>
        <taxon>Solanaceae</taxon>
        <taxon>Solanoideae</taxon>
        <taxon>Datureae</taxon>
        <taxon>Datura</taxon>
    </lineage>
</organism>
<dbReference type="EMBL" id="JACEIK010006430">
    <property type="protein sequence ID" value="MCE2055674.1"/>
    <property type="molecule type" value="Genomic_DNA"/>
</dbReference>
<proteinExistence type="predicted"/>
<gene>
    <name evidence="1" type="ORF">HAX54_043169</name>
</gene>
<keyword evidence="2" id="KW-1185">Reference proteome</keyword>
<dbReference type="Proteomes" id="UP000823775">
    <property type="component" value="Unassembled WGS sequence"/>
</dbReference>
<evidence type="ECO:0000313" key="2">
    <source>
        <dbReference type="Proteomes" id="UP000823775"/>
    </source>
</evidence>